<organism evidence="1 2">
    <name type="scientific">Caballeronia glathei</name>
    <dbReference type="NCBI Taxonomy" id="60547"/>
    <lineage>
        <taxon>Bacteria</taxon>
        <taxon>Pseudomonadati</taxon>
        <taxon>Pseudomonadota</taxon>
        <taxon>Betaproteobacteria</taxon>
        <taxon>Burkholderiales</taxon>
        <taxon>Burkholderiaceae</taxon>
        <taxon>Caballeronia</taxon>
    </lineage>
</organism>
<accession>A0A069PHV3</accession>
<name>A0A069PHV3_9BURK</name>
<keyword evidence="2" id="KW-1185">Reference proteome</keyword>
<evidence type="ECO:0000313" key="2">
    <source>
        <dbReference type="Proteomes" id="UP000027466"/>
    </source>
</evidence>
<proteinExistence type="predicted"/>
<reference evidence="1 2" key="1">
    <citation type="submission" date="2014-03" db="EMBL/GenBank/DDBJ databases">
        <title>Draft Genome Sequences of Four Burkholderia Strains.</title>
        <authorList>
            <person name="Liu X.Y."/>
            <person name="Li C.X."/>
            <person name="Xu J.H."/>
        </authorList>
    </citation>
    <scope>NUCLEOTIDE SEQUENCE [LARGE SCALE GENOMIC DNA]</scope>
    <source>
        <strain evidence="1 2">DSM 50014</strain>
    </source>
</reference>
<sequence>MFGFRDWKALHDSLRMSVPSESDEVVSEAAELAKRRRWQASELQRLYSKMPIAFAEKLVDEWRPTCGIAIFHPPQWAYAARAKADRRMQSRQ</sequence>
<evidence type="ECO:0000313" key="1">
    <source>
        <dbReference type="EMBL" id="KDR40303.1"/>
    </source>
</evidence>
<gene>
    <name evidence="1" type="ORF">BG61_26605</name>
</gene>
<dbReference type="Proteomes" id="UP000027466">
    <property type="component" value="Unassembled WGS sequence"/>
</dbReference>
<dbReference type="AlphaFoldDB" id="A0A069PHV3"/>
<dbReference type="EMBL" id="JFHC01000043">
    <property type="protein sequence ID" value="KDR40303.1"/>
    <property type="molecule type" value="Genomic_DNA"/>
</dbReference>
<protein>
    <submittedName>
        <fullName evidence="1">Uncharacterized protein</fullName>
    </submittedName>
</protein>
<comment type="caution">
    <text evidence="1">The sequence shown here is derived from an EMBL/GenBank/DDBJ whole genome shotgun (WGS) entry which is preliminary data.</text>
</comment>